<dbReference type="Proteomes" id="UP000257143">
    <property type="component" value="Unassembled WGS sequence"/>
</dbReference>
<evidence type="ECO:0000256" key="3">
    <source>
        <dbReference type="ARBA" id="ARBA00022629"/>
    </source>
</evidence>
<comment type="function">
    <text evidence="1">Transcriptional repressor of xylose-utilizing enzymes.</text>
</comment>
<reference evidence="5" key="1">
    <citation type="submission" date="2017-11" db="EMBL/GenBank/DDBJ databases">
        <authorList>
            <person name="Zhu W."/>
        </authorList>
    </citation>
    <scope>NUCLEOTIDE SEQUENCE [LARGE SCALE GENOMIC DNA]</scope>
    <source>
        <strain evidence="5">CAU 1183</strain>
    </source>
</reference>
<dbReference type="GO" id="GO:0042732">
    <property type="term" value="P:D-xylose metabolic process"/>
    <property type="evidence" value="ECO:0007669"/>
    <property type="project" value="UniProtKB-KW"/>
</dbReference>
<dbReference type="RefSeq" id="WP_115771032.1">
    <property type="nucleotide sequence ID" value="NZ_PIOC01000001.1"/>
</dbReference>
<dbReference type="InterPro" id="IPR000600">
    <property type="entry name" value="ROK"/>
</dbReference>
<dbReference type="EMBL" id="PIOC01000001">
    <property type="protein sequence ID" value="RDW22172.1"/>
    <property type="molecule type" value="Genomic_DNA"/>
</dbReference>
<keyword evidence="3" id="KW-0859">Xylose metabolism</keyword>
<dbReference type="Gene3D" id="3.30.420.40">
    <property type="match status" value="2"/>
</dbReference>
<evidence type="ECO:0000256" key="1">
    <source>
        <dbReference type="ARBA" id="ARBA00002486"/>
    </source>
</evidence>
<dbReference type="InterPro" id="IPR036390">
    <property type="entry name" value="WH_DNA-bd_sf"/>
</dbReference>
<dbReference type="InterPro" id="IPR043129">
    <property type="entry name" value="ATPase_NBD"/>
</dbReference>
<accession>A0A3D8Q285</accession>
<evidence type="ECO:0000256" key="2">
    <source>
        <dbReference type="ARBA" id="ARBA00006479"/>
    </source>
</evidence>
<sequence length="394" mass="43313">MSSNKTWNQYVVKQENKALVLRKIIESSPITRPMIANETGLNKGTVSSLVNQLLEEKIIYESGPGESSGGRRPVMLLYNQVAGYSIGIDIGVNYMLGIITDLQGNIHQEKLIKFSNLAFEEIIKRLFGIIDLLLAIAPPSPYGIIGIGIGVPGIVDKNEEILLAPNLGWKNIKLKEILEEKYNLTITIENEANAGAYGEKMFGVGKDFNNIIYVSDGIGIGVGLILNGELYRGNNGFSGELGHMTIEVNGDKCRCGNNGCWELYASEQALLKNANRLEIITAQDDELSLESLVELANAGDIEAIRLFEDLGHYLGVGINNIVNIFNPQQVIIGNRIVAAKKWLNDALFNRSNQTLWFNQKGLQIDFSELSTHSTSLGVSAFSVEKFLDSDIFSL</sequence>
<dbReference type="SUPFAM" id="SSF46785">
    <property type="entry name" value="Winged helix' DNA-binding domain"/>
    <property type="match status" value="1"/>
</dbReference>
<dbReference type="AlphaFoldDB" id="A0A3D8Q285"/>
<keyword evidence="3" id="KW-0119">Carbohydrate metabolism</keyword>
<comment type="caution">
    <text evidence="4">The sequence shown here is derived from an EMBL/GenBank/DDBJ whole genome shotgun (WGS) entry which is preliminary data.</text>
</comment>
<organism evidence="4 5">
    <name type="scientific">Oceanobacillus arenosus</name>
    <dbReference type="NCBI Taxonomy" id="1229153"/>
    <lineage>
        <taxon>Bacteria</taxon>
        <taxon>Bacillati</taxon>
        <taxon>Bacillota</taxon>
        <taxon>Bacilli</taxon>
        <taxon>Bacillales</taxon>
        <taxon>Bacillaceae</taxon>
        <taxon>Oceanobacillus</taxon>
    </lineage>
</organism>
<evidence type="ECO:0000313" key="5">
    <source>
        <dbReference type="Proteomes" id="UP000257143"/>
    </source>
</evidence>
<gene>
    <name evidence="4" type="ORF">CWR48_00225</name>
</gene>
<dbReference type="Pfam" id="PF00480">
    <property type="entry name" value="ROK"/>
    <property type="match status" value="1"/>
</dbReference>
<dbReference type="OrthoDB" id="9796533at2"/>
<proteinExistence type="inferred from homology"/>
<keyword evidence="5" id="KW-1185">Reference proteome</keyword>
<comment type="similarity">
    <text evidence="2">Belongs to the ROK (NagC/XylR) family.</text>
</comment>
<dbReference type="Gene3D" id="1.10.10.10">
    <property type="entry name" value="Winged helix-like DNA-binding domain superfamily/Winged helix DNA-binding domain"/>
    <property type="match status" value="1"/>
</dbReference>
<dbReference type="SUPFAM" id="SSF53067">
    <property type="entry name" value="Actin-like ATPase domain"/>
    <property type="match status" value="1"/>
</dbReference>
<dbReference type="PANTHER" id="PTHR18964:SF149">
    <property type="entry name" value="BIFUNCTIONAL UDP-N-ACETYLGLUCOSAMINE 2-EPIMERASE_N-ACETYLMANNOSAMINE KINASE"/>
    <property type="match status" value="1"/>
</dbReference>
<dbReference type="PANTHER" id="PTHR18964">
    <property type="entry name" value="ROK (REPRESSOR, ORF, KINASE) FAMILY"/>
    <property type="match status" value="1"/>
</dbReference>
<dbReference type="CDD" id="cd24076">
    <property type="entry name" value="ASKHA_ATPase_ROK_BsXylR-like"/>
    <property type="match status" value="1"/>
</dbReference>
<evidence type="ECO:0000313" key="4">
    <source>
        <dbReference type="EMBL" id="RDW22172.1"/>
    </source>
</evidence>
<name>A0A3D8Q285_9BACI</name>
<protein>
    <submittedName>
        <fullName evidence="4">ROK family protein</fullName>
    </submittedName>
</protein>
<dbReference type="InterPro" id="IPR036388">
    <property type="entry name" value="WH-like_DNA-bd_sf"/>
</dbReference>